<dbReference type="PROSITE" id="PS51257">
    <property type="entry name" value="PROKAR_LIPOPROTEIN"/>
    <property type="match status" value="1"/>
</dbReference>
<keyword evidence="2" id="KW-0732">Signal</keyword>
<feature type="region of interest" description="Disordered" evidence="1">
    <location>
        <begin position="22"/>
        <end position="105"/>
    </location>
</feature>
<evidence type="ECO:0008006" key="5">
    <source>
        <dbReference type="Google" id="ProtNLM"/>
    </source>
</evidence>
<proteinExistence type="predicted"/>
<evidence type="ECO:0000256" key="1">
    <source>
        <dbReference type="SAM" id="MobiDB-lite"/>
    </source>
</evidence>
<feature type="signal peptide" evidence="2">
    <location>
        <begin position="1"/>
        <end position="17"/>
    </location>
</feature>
<evidence type="ECO:0000313" key="3">
    <source>
        <dbReference type="EMBL" id="MFC0205652.1"/>
    </source>
</evidence>
<gene>
    <name evidence="3" type="ORF">ACFFJC_15410</name>
</gene>
<name>A0ABV6CZ46_9SPHN</name>
<accession>A0ABV6CZ46</accession>
<feature type="chain" id="PRO_5047341417" description="Argininosuccinate lyase" evidence="2">
    <location>
        <begin position="18"/>
        <end position="105"/>
    </location>
</feature>
<sequence length="105" mass="10606">MKFRLTGAVVCATLALAACKNSDDQPKAAAGGELLPRSVGDDMLPYDTVRSQASLSDPDAGLYEGPTTRGPSVSASAAPEDEGVTDPLEAGPVVDTPPPAADPQP</sequence>
<evidence type="ECO:0000256" key="2">
    <source>
        <dbReference type="SAM" id="SignalP"/>
    </source>
</evidence>
<dbReference type="EMBL" id="JBHLWK010000018">
    <property type="protein sequence ID" value="MFC0205652.1"/>
    <property type="molecule type" value="Genomic_DNA"/>
</dbReference>
<organism evidence="3 4">
    <name type="scientific">Novosphingobium soli</name>
    <dbReference type="NCBI Taxonomy" id="574956"/>
    <lineage>
        <taxon>Bacteria</taxon>
        <taxon>Pseudomonadati</taxon>
        <taxon>Pseudomonadota</taxon>
        <taxon>Alphaproteobacteria</taxon>
        <taxon>Sphingomonadales</taxon>
        <taxon>Sphingomonadaceae</taxon>
        <taxon>Novosphingobium</taxon>
    </lineage>
</organism>
<feature type="compositionally biased region" description="Pro residues" evidence="1">
    <location>
        <begin position="95"/>
        <end position="105"/>
    </location>
</feature>
<reference evidence="3 4" key="1">
    <citation type="submission" date="2024-09" db="EMBL/GenBank/DDBJ databases">
        <authorList>
            <person name="Sun Q."/>
            <person name="Mori K."/>
        </authorList>
    </citation>
    <scope>NUCLEOTIDE SEQUENCE [LARGE SCALE GENOMIC DNA]</scope>
    <source>
        <strain evidence="3 4">CCM 7706</strain>
    </source>
</reference>
<dbReference type="Proteomes" id="UP001589798">
    <property type="component" value="Unassembled WGS sequence"/>
</dbReference>
<comment type="caution">
    <text evidence="3">The sequence shown here is derived from an EMBL/GenBank/DDBJ whole genome shotgun (WGS) entry which is preliminary data.</text>
</comment>
<keyword evidence="4" id="KW-1185">Reference proteome</keyword>
<dbReference type="RefSeq" id="WP_379488381.1">
    <property type="nucleotide sequence ID" value="NZ_JBHLWK010000018.1"/>
</dbReference>
<protein>
    <recommendedName>
        <fullName evidence="5">Argininosuccinate lyase</fullName>
    </recommendedName>
</protein>
<evidence type="ECO:0000313" key="4">
    <source>
        <dbReference type="Proteomes" id="UP001589798"/>
    </source>
</evidence>